<comment type="caution">
    <text evidence="2">The sequence shown here is derived from an EMBL/GenBank/DDBJ whole genome shotgun (WGS) entry which is preliminary data.</text>
</comment>
<organism evidence="2 4">
    <name type="scientific">Phytophthora infestans</name>
    <name type="common">Potato late blight agent</name>
    <name type="synonym">Botrytis infestans</name>
    <dbReference type="NCBI Taxonomy" id="4787"/>
    <lineage>
        <taxon>Eukaryota</taxon>
        <taxon>Sar</taxon>
        <taxon>Stramenopiles</taxon>
        <taxon>Oomycota</taxon>
        <taxon>Peronosporomycetes</taxon>
        <taxon>Peronosporales</taxon>
        <taxon>Peronosporaceae</taxon>
        <taxon>Phytophthora</taxon>
    </lineage>
</organism>
<dbReference type="EMBL" id="WSZM01000190">
    <property type="protein sequence ID" value="KAF4038659.1"/>
    <property type="molecule type" value="Genomic_DNA"/>
</dbReference>
<keyword evidence="4" id="KW-1185">Reference proteome</keyword>
<accession>A0A833W1N0</accession>
<dbReference type="EMBL" id="JAACNO010001182">
    <property type="protein sequence ID" value="KAF4142548.1"/>
    <property type="molecule type" value="Genomic_DNA"/>
</dbReference>
<dbReference type="Proteomes" id="UP000602510">
    <property type="component" value="Unassembled WGS sequence"/>
</dbReference>
<dbReference type="Proteomes" id="UP000704712">
    <property type="component" value="Unassembled WGS sequence"/>
</dbReference>
<name>A0A833W1N0_PHYIN</name>
<evidence type="ECO:0000313" key="3">
    <source>
        <dbReference type="EMBL" id="KAF4142548.1"/>
    </source>
</evidence>
<feature type="region of interest" description="Disordered" evidence="1">
    <location>
        <begin position="1"/>
        <end position="25"/>
    </location>
</feature>
<gene>
    <name evidence="2" type="ORF">GN244_ATG09184</name>
    <name evidence="3" type="ORF">GN958_ATG08279</name>
</gene>
<proteinExistence type="predicted"/>
<protein>
    <submittedName>
        <fullName evidence="2">Uncharacterized protein</fullName>
    </submittedName>
</protein>
<dbReference type="AlphaFoldDB" id="A0A833W1N0"/>
<sequence>MVHNTEKWHCTTSFTGDNKARPKTKAQGKCAYEPEKMAKQPREIKGQCDAAADDVCERYDDKMRATTSKKYDKEILRWG</sequence>
<evidence type="ECO:0000256" key="1">
    <source>
        <dbReference type="SAM" id="MobiDB-lite"/>
    </source>
</evidence>
<evidence type="ECO:0000313" key="2">
    <source>
        <dbReference type="EMBL" id="KAF4038659.1"/>
    </source>
</evidence>
<evidence type="ECO:0000313" key="4">
    <source>
        <dbReference type="Proteomes" id="UP000602510"/>
    </source>
</evidence>
<reference evidence="2" key="1">
    <citation type="submission" date="2020-04" db="EMBL/GenBank/DDBJ databases">
        <title>Hybrid Assembly of Korean Phytophthora infestans isolates.</title>
        <authorList>
            <person name="Prokchorchik M."/>
            <person name="Lee Y."/>
            <person name="Seo J."/>
            <person name="Cho J.-H."/>
            <person name="Park Y.-E."/>
            <person name="Jang D.-C."/>
            <person name="Im J.-S."/>
            <person name="Choi J.-G."/>
            <person name="Park H.-J."/>
            <person name="Lee G.-B."/>
            <person name="Lee Y.-G."/>
            <person name="Hong S.-Y."/>
            <person name="Cho K."/>
            <person name="Sohn K.H."/>
        </authorList>
    </citation>
    <scope>NUCLEOTIDE SEQUENCE</scope>
    <source>
        <strain evidence="2">KR_1_A1</strain>
        <strain evidence="3">KR_2_A2</strain>
    </source>
</reference>